<dbReference type="SUPFAM" id="SSF54197">
    <property type="entry name" value="HIT-like"/>
    <property type="match status" value="1"/>
</dbReference>
<reference evidence="6" key="1">
    <citation type="journal article" date="2020" name="mSystems">
        <title>Genome- and Community-Level Interaction Insights into Carbon Utilization and Element Cycling Functions of Hydrothermarchaeota in Hydrothermal Sediment.</title>
        <authorList>
            <person name="Zhou Z."/>
            <person name="Liu Y."/>
            <person name="Xu W."/>
            <person name="Pan J."/>
            <person name="Luo Z.H."/>
            <person name="Li M."/>
        </authorList>
    </citation>
    <scope>NUCLEOTIDE SEQUENCE [LARGE SCALE GENOMIC DNA]</scope>
    <source>
        <strain evidence="6">SpSt-70</strain>
    </source>
</reference>
<dbReference type="GO" id="GO:0003824">
    <property type="term" value="F:catalytic activity"/>
    <property type="evidence" value="ECO:0007669"/>
    <property type="project" value="InterPro"/>
</dbReference>
<feature type="binding site" evidence="3">
    <location>
        <position position="121"/>
    </location>
    <ligand>
        <name>substrate</name>
    </ligand>
</feature>
<name>A0A7V4DYF0_DICTH</name>
<organism evidence="6">
    <name type="scientific">Dictyoglomus thermophilum</name>
    <dbReference type="NCBI Taxonomy" id="14"/>
    <lineage>
        <taxon>Bacteria</taxon>
        <taxon>Pseudomonadati</taxon>
        <taxon>Dictyoglomota</taxon>
        <taxon>Dictyoglomia</taxon>
        <taxon>Dictyoglomales</taxon>
        <taxon>Dictyoglomaceae</taxon>
        <taxon>Dictyoglomus</taxon>
    </lineage>
</organism>
<evidence type="ECO:0000259" key="5">
    <source>
        <dbReference type="PROSITE" id="PS51084"/>
    </source>
</evidence>
<feature type="binding site" evidence="3">
    <location>
        <position position="49"/>
    </location>
    <ligand>
        <name>substrate</name>
    </ligand>
</feature>
<dbReference type="PANTHER" id="PTHR42997">
    <property type="entry name" value="HIT FAMILY HYDROLASE"/>
    <property type="match status" value="1"/>
</dbReference>
<dbReference type="InterPro" id="IPR039383">
    <property type="entry name" value="FHIT"/>
</dbReference>
<keyword evidence="1" id="KW-0547">Nucleotide-binding</keyword>
<dbReference type="Gene3D" id="3.30.428.10">
    <property type="entry name" value="HIT-like"/>
    <property type="match status" value="1"/>
</dbReference>
<dbReference type="Pfam" id="PF01230">
    <property type="entry name" value="HIT"/>
    <property type="match status" value="1"/>
</dbReference>
<evidence type="ECO:0000313" key="6">
    <source>
        <dbReference type="EMBL" id="HGK23496.1"/>
    </source>
</evidence>
<dbReference type="InterPro" id="IPR011146">
    <property type="entry name" value="HIT-like"/>
</dbReference>
<evidence type="ECO:0000256" key="1">
    <source>
        <dbReference type="ARBA" id="ARBA00022741"/>
    </source>
</evidence>
<dbReference type="RefSeq" id="WP_012547155.1">
    <property type="nucleotide sequence ID" value="NZ_VTFL01000004.1"/>
</dbReference>
<evidence type="ECO:0000256" key="2">
    <source>
        <dbReference type="PIRSR" id="PIRSR639383-1"/>
    </source>
</evidence>
<proteinExistence type="predicted"/>
<dbReference type="InterPro" id="IPR052908">
    <property type="entry name" value="AP-4-A_phosphorylase"/>
</dbReference>
<evidence type="ECO:0000256" key="3">
    <source>
        <dbReference type="PIRSR" id="PIRSR639383-2"/>
    </source>
</evidence>
<dbReference type="OMA" id="LHIVPRW"/>
<dbReference type="InterPro" id="IPR036265">
    <property type="entry name" value="HIT-like_sf"/>
</dbReference>
<dbReference type="PANTHER" id="PTHR42997:SF1">
    <property type="entry name" value="AP-4-A PHOSPHORYLASE"/>
    <property type="match status" value="1"/>
</dbReference>
<accession>A0A7V4DYF0</accession>
<comment type="caution">
    <text evidence="6">The sequence shown here is derived from an EMBL/GenBank/DDBJ whole genome shotgun (WGS) entry which is preliminary data.</text>
</comment>
<dbReference type="CDD" id="cd01275">
    <property type="entry name" value="FHIT"/>
    <property type="match status" value="1"/>
</dbReference>
<sequence>MKRLFCPWRIKYITSEKEKECIFCKKPSENRDEENLILLRGKFNFIILNLYPYNNGHLMIVPYEHTNDITKLSIEVLTEMMELLQISVEALKETMKPHGFNIGFNIGEVAGAGIAEHLHMHVVPRWSGDTNFMFVFGETKVIPEDLQSTYKKLRPALEKLYEEKKKRS</sequence>
<evidence type="ECO:0000256" key="4">
    <source>
        <dbReference type="PROSITE-ProRule" id="PRU00464"/>
    </source>
</evidence>
<feature type="domain" description="HIT" evidence="5">
    <location>
        <begin position="22"/>
        <end position="132"/>
    </location>
</feature>
<protein>
    <submittedName>
        <fullName evidence="6">HIT domain-containing protein</fullName>
    </submittedName>
</protein>
<gene>
    <name evidence="6" type="ORF">ENU78_03450</name>
</gene>
<dbReference type="PROSITE" id="PS51084">
    <property type="entry name" value="HIT_2"/>
    <property type="match status" value="1"/>
</dbReference>
<feature type="short sequence motif" description="Histidine triad motif" evidence="4">
    <location>
        <begin position="117"/>
        <end position="121"/>
    </location>
</feature>
<dbReference type="AlphaFoldDB" id="A0A7V4DYF0"/>
<dbReference type="GO" id="GO:0000166">
    <property type="term" value="F:nucleotide binding"/>
    <property type="evidence" value="ECO:0007669"/>
    <property type="project" value="UniProtKB-KW"/>
</dbReference>
<dbReference type="EMBL" id="DTDV01000007">
    <property type="protein sequence ID" value="HGK23496.1"/>
    <property type="molecule type" value="Genomic_DNA"/>
</dbReference>
<feature type="active site" description="Tele-AMP-histidine intermediate" evidence="2">
    <location>
        <position position="119"/>
    </location>
</feature>